<feature type="transmembrane region" description="Helical" evidence="1">
    <location>
        <begin position="1130"/>
        <end position="1150"/>
    </location>
</feature>
<dbReference type="PANTHER" id="PTHR10790:SF51">
    <property type="entry name" value="TETRATRICOPEPTIDE REPEAT PROTEIN"/>
    <property type="match status" value="1"/>
</dbReference>
<sequence>MRNPDRVLEQWYWPALVLAVGFFLRFYGINWALPYVFHPDETRLLYAINDLSWGSWDTLDLNPDFFAYGSLPIYALKALNDLGHWLSQEFRQPLFGNFFFLGRVLSAVFGSLTLLVTYRFGCRFFSRRSGLLAAAFLSFTLLHIQLSHFLTVDVMLTCFVMSAMFLFGRVAEGKNPLRDYLSAGIVLGLALAVKVSALPLYGVFLVAHLLAVMRRKEFVRTQRYPVSAFWGIFLVALLLSALVFALCTPYALLDYKEFSRQLKEQSDMVWGLSQPPYVIQYEGTPAYCYPLQQLLSYSMGLPLGLLTLGGSLYLLFLTFSGSVKKFFHKISFHGPHQCHDSTILLFVWLLPVFLIVGGFKVKFLRYMLPLIPCLCLLGALAVDELLKRFPSRKGLITISVMAVIAFSAYSSLAFLSIYRHEDSRVQASRWIYKHITTGSGLLTELWEFAPLVSVDNHGPNDYHERQLNLYAPDCEQKIRTIAEQLHESEVVVLATRRVYASILRVPERYPLTSNYYKLLFDGSLGFQPVEPFTNAPVLFGITFNDDLADESFSVYDHPKTILFRKTEQLSSNELYELMMQEAPLDTASASVLLERMLRFPALEAHSMLLSNCCAEAPSVVATANVSGQWRMGLFWLLSVEFLGLLAFPLSSLSFRFLPDKGYAVSKILGLLLPCYLVWLGNHLGLFAYTRQHIFFVIGLFALFSAVIAWRYCKVLSTILATHWKMFLQYEAVFLMGIAAFTIFRAYNPDIFWSESSMDFSFVNVLNRTEQLPPPDPWISGFPLNYYYFGHYLVASLTKLTNIPPQISYNLAFGLFPAFVILETFSLLYNLTRRWLVGLLTVWVSSIAGNLDGLFLLLDMLKGKEGVYRYFRPAHEVIPFTVHEFPFWTFTFVDLHAHLLNMPFLLAVFLIGMNLFFKYRPGHRQESIPECFQTDGWLLELLLYSLLVGTLGVTSSWDYPTGVIFLILVSLLIALRQRLPLRHSWKHALRPLSILIGVIIPGSLLAFAPFYTAFSRSGMGLGLTGRATTMLSDYLTIFGAFFFSIFSYLIVKAATSCSHAHPWRTLLGLLGLTVCLYVAGSSLFLVNYTTLLLLAFTIAFGSYVIVNSANAKRTAEFSTPQSAEENTARQYIWLCLIYACLITGGCELVFVKDFLQGGDYKRMNTIFKFYIPAWFLFSCAASYSLWQVQAIFQRRTGRRKRLAVFGQKIWYAVCALFMTASLVFPVMTVWARRHQQDVYVREYLSPTLDGLAYIQVKNPEEYQAVAWLNEHVTGTPVILEASGADYLYEYARISANTGLPTVLGWQSHAEQREHWNHAHQRVQDIKTIYGSPDIRQVLRLLRSYQVQYIYIGSTERRDFTREQLQKFEQYPQYFETVFRAGETVIYRLL</sequence>
<evidence type="ECO:0000313" key="3">
    <source>
        <dbReference type="EMBL" id="PID57991.1"/>
    </source>
</evidence>
<keyword evidence="1" id="KW-0812">Transmembrane</keyword>
<feature type="transmembrane region" description="Helical" evidence="1">
    <location>
        <begin position="394"/>
        <end position="418"/>
    </location>
</feature>
<name>A0A2G6E885_9BACT</name>
<dbReference type="Proteomes" id="UP000229740">
    <property type="component" value="Unassembled WGS sequence"/>
</dbReference>
<feature type="transmembrane region" description="Helical" evidence="1">
    <location>
        <begin position="1170"/>
        <end position="1187"/>
    </location>
</feature>
<dbReference type="InterPro" id="IPR018746">
    <property type="entry name" value="DUF2298"/>
</dbReference>
<feature type="transmembrane region" description="Helical" evidence="1">
    <location>
        <begin position="898"/>
        <end position="916"/>
    </location>
</feature>
<feature type="transmembrane region" description="Helical" evidence="1">
    <location>
        <begin position="834"/>
        <end position="856"/>
    </location>
</feature>
<evidence type="ECO:0000313" key="4">
    <source>
        <dbReference type="Proteomes" id="UP000229740"/>
    </source>
</evidence>
<keyword evidence="1" id="KW-1133">Transmembrane helix</keyword>
<feature type="transmembrane region" description="Helical" evidence="1">
    <location>
        <begin position="726"/>
        <end position="746"/>
    </location>
</feature>
<dbReference type="Pfam" id="PF13231">
    <property type="entry name" value="PMT_2"/>
    <property type="match status" value="1"/>
</dbReference>
<feature type="transmembrane region" description="Helical" evidence="1">
    <location>
        <begin position="94"/>
        <end position="118"/>
    </location>
</feature>
<dbReference type="EMBL" id="PDPS01000024">
    <property type="protein sequence ID" value="PID57991.1"/>
    <property type="molecule type" value="Genomic_DNA"/>
</dbReference>
<keyword evidence="1" id="KW-0472">Membrane</keyword>
<dbReference type="NCBIfam" id="TIGR03662">
    <property type="entry name" value="Chlor_Arch_YYY"/>
    <property type="match status" value="1"/>
</dbReference>
<feature type="transmembrane region" description="Helical" evidence="1">
    <location>
        <begin position="1033"/>
        <end position="1050"/>
    </location>
</feature>
<evidence type="ECO:0000256" key="1">
    <source>
        <dbReference type="SAM" id="Phobius"/>
    </source>
</evidence>
<feature type="transmembrane region" description="Helical" evidence="1">
    <location>
        <begin position="341"/>
        <end position="359"/>
    </location>
</feature>
<reference evidence="3 4" key="1">
    <citation type="submission" date="2017-10" db="EMBL/GenBank/DDBJ databases">
        <title>Novel microbial diversity and functional potential in the marine mammal oral microbiome.</title>
        <authorList>
            <person name="Dudek N.K."/>
            <person name="Sun C.L."/>
            <person name="Burstein D."/>
            <person name="Kantor R.S."/>
            <person name="Aliaga Goltsman D.S."/>
            <person name="Bik E.M."/>
            <person name="Thomas B.C."/>
            <person name="Banfield J.F."/>
            <person name="Relman D.A."/>
        </authorList>
    </citation>
    <scope>NUCLEOTIDE SEQUENCE [LARGE SCALE GENOMIC DNA]</scope>
    <source>
        <strain evidence="3">DOLZORAL124_49_17</strain>
    </source>
</reference>
<feature type="transmembrane region" description="Helical" evidence="1">
    <location>
        <begin position="1090"/>
        <end position="1109"/>
    </location>
</feature>
<feature type="transmembrane region" description="Helical" evidence="1">
    <location>
        <begin position="12"/>
        <end position="33"/>
    </location>
</feature>
<feature type="transmembrane region" description="Helical" evidence="1">
    <location>
        <begin position="301"/>
        <end position="321"/>
    </location>
</feature>
<feature type="domain" description="Glycosyltransferase RgtA/B/C/D-like" evidence="2">
    <location>
        <begin position="92"/>
        <end position="229"/>
    </location>
</feature>
<feature type="transmembrane region" description="Helical" evidence="1">
    <location>
        <begin position="987"/>
        <end position="1013"/>
    </location>
</feature>
<feature type="transmembrane region" description="Helical" evidence="1">
    <location>
        <begin position="663"/>
        <end position="681"/>
    </location>
</feature>
<protein>
    <recommendedName>
        <fullName evidence="2">Glycosyltransferase RgtA/B/C/D-like domain-containing protein</fullName>
    </recommendedName>
</protein>
<gene>
    <name evidence="3" type="ORF">CSB45_04685</name>
</gene>
<dbReference type="Pfam" id="PF10060">
    <property type="entry name" value="DUF2298"/>
    <property type="match status" value="1"/>
</dbReference>
<dbReference type="InterPro" id="IPR038731">
    <property type="entry name" value="RgtA/B/C-like"/>
</dbReference>
<feature type="transmembrane region" description="Helical" evidence="1">
    <location>
        <begin position="366"/>
        <end position="382"/>
    </location>
</feature>
<feature type="transmembrane region" description="Helical" evidence="1">
    <location>
        <begin position="936"/>
        <end position="952"/>
    </location>
</feature>
<evidence type="ECO:0000259" key="2">
    <source>
        <dbReference type="Pfam" id="PF13231"/>
    </source>
</evidence>
<feature type="transmembrane region" description="Helical" evidence="1">
    <location>
        <begin position="693"/>
        <end position="711"/>
    </location>
</feature>
<feature type="transmembrane region" description="Helical" evidence="1">
    <location>
        <begin position="958"/>
        <end position="975"/>
    </location>
</feature>
<feature type="transmembrane region" description="Helical" evidence="1">
    <location>
        <begin position="227"/>
        <end position="253"/>
    </location>
</feature>
<feature type="transmembrane region" description="Helical" evidence="1">
    <location>
        <begin position="154"/>
        <end position="171"/>
    </location>
</feature>
<feature type="transmembrane region" description="Helical" evidence="1">
    <location>
        <begin position="1062"/>
        <end position="1084"/>
    </location>
</feature>
<comment type="caution">
    <text evidence="3">The sequence shown here is derived from an EMBL/GenBank/DDBJ whole genome shotgun (WGS) entry which is preliminary data.</text>
</comment>
<feature type="transmembrane region" description="Helical" evidence="1">
    <location>
        <begin position="1208"/>
        <end position="1230"/>
    </location>
</feature>
<feature type="transmembrane region" description="Helical" evidence="1">
    <location>
        <begin position="183"/>
        <end position="207"/>
    </location>
</feature>
<organism evidence="3 4">
    <name type="scientific">candidate division KSB3 bacterium</name>
    <dbReference type="NCBI Taxonomy" id="2044937"/>
    <lineage>
        <taxon>Bacteria</taxon>
        <taxon>candidate division KSB3</taxon>
    </lineage>
</organism>
<feature type="transmembrane region" description="Helical" evidence="1">
    <location>
        <begin position="808"/>
        <end position="828"/>
    </location>
</feature>
<feature type="transmembrane region" description="Helical" evidence="1">
    <location>
        <begin position="633"/>
        <end position="657"/>
    </location>
</feature>
<proteinExistence type="predicted"/>
<dbReference type="PANTHER" id="PTHR10790">
    <property type="entry name" value="TPR-DOMAIN CONTAINING PROTEIN"/>
    <property type="match status" value="1"/>
</dbReference>
<accession>A0A2G6E885</accession>